<keyword evidence="2" id="KW-1185">Reference proteome</keyword>
<dbReference type="EMBL" id="JALJYF010000001">
    <property type="protein sequence ID" value="MCP1726126.1"/>
    <property type="molecule type" value="Genomic_DNA"/>
</dbReference>
<dbReference type="PROSITE" id="PS51257">
    <property type="entry name" value="PROKAR_LIPOPROTEIN"/>
    <property type="match status" value="1"/>
</dbReference>
<protein>
    <submittedName>
        <fullName evidence="1">Uncharacterized protein</fullName>
    </submittedName>
</protein>
<name>A0ABT1G498_9GAMM</name>
<proteinExistence type="predicted"/>
<evidence type="ECO:0000313" key="1">
    <source>
        <dbReference type="EMBL" id="MCP1726126.1"/>
    </source>
</evidence>
<accession>A0ABT1G498</accession>
<organism evidence="1 2">
    <name type="scientific">Natronospira proteinivora</name>
    <dbReference type="NCBI Taxonomy" id="1807133"/>
    <lineage>
        <taxon>Bacteria</taxon>
        <taxon>Pseudomonadati</taxon>
        <taxon>Pseudomonadota</taxon>
        <taxon>Gammaproteobacteria</taxon>
        <taxon>Natronospirales</taxon>
        <taxon>Natronospiraceae</taxon>
        <taxon>Natronospira</taxon>
    </lineage>
</organism>
<gene>
    <name evidence="1" type="ORF">J2T60_000091</name>
</gene>
<evidence type="ECO:0000313" key="2">
    <source>
        <dbReference type="Proteomes" id="UP001523550"/>
    </source>
</evidence>
<dbReference type="Proteomes" id="UP001523550">
    <property type="component" value="Unassembled WGS sequence"/>
</dbReference>
<comment type="caution">
    <text evidence="1">The sequence shown here is derived from an EMBL/GenBank/DDBJ whole genome shotgun (WGS) entry which is preliminary data.</text>
</comment>
<sequence length="232" mass="26421">MNRIGMAGLVLLAGMVSACGSETREERWVGTYMMGYCFAQEPDSLDYRGMQNESEMILTQFLGEDRAQWRTELDYEGDALHALLRYRLGEDGGLQDGAHFHLAATAEDESALHMVLITERMVHEGGGDFEMERHERDLGPVDRSEDDWTVAGDWENAVGGRDTTRIQLSPIVDNPGGYPRLEILDMRWEEQDADGEAIGWDASPLEEMQAQTEREGYEDQRICYLPTRYWTE</sequence>
<dbReference type="RefSeq" id="WP_253443878.1">
    <property type="nucleotide sequence ID" value="NZ_JALJYF010000001.1"/>
</dbReference>
<reference evidence="1 2" key="1">
    <citation type="submission" date="2022-03" db="EMBL/GenBank/DDBJ databases">
        <title>Genomic Encyclopedia of Type Strains, Phase III (KMG-III): the genomes of soil and plant-associated and newly described type strains.</title>
        <authorList>
            <person name="Whitman W."/>
        </authorList>
    </citation>
    <scope>NUCLEOTIDE SEQUENCE [LARGE SCALE GENOMIC DNA]</scope>
    <source>
        <strain evidence="1 2">BSker1</strain>
    </source>
</reference>